<sequence length="466" mass="54975">MEKHMITVMNGKQQLQLTPERLAMYHRCNLIEAHDENHETYYLFFYKQVFLTGKKASDVKRHSFVEKAFKNGILFDSDHPLLNNLLNSTSSIKFQRFNQLLNKIQQTYTPQETVLIFTFFDTFIDKQKIIKLAQNLFYEYRRNGKLYMGYQILRILNHFAPEHGWIKQQVNHMDYQKYAMFYNQSPEQIVKKDPLYAELICFEKRTSPECQLILSSILTTGKRWTDFLSVTIDHYAKAPDSARFQTLITLLGRFISEDSEKANILNHLYRQSPDLPELQHHLFQTSLLLHNYDEAIDLVSLHRLPLTALQKKELKDVILESLPSLKKQTIEKLSVVLQQLFASDSEKLNEILMPCVSYLLKEHDINYIKAWLRPLEQSEHPLPVVKKINEMIMVLDDPDKQSSLGEMYYFFKQSEKAIECFKWDMELKPDDPKPIQSLSKIYAENGQPEESQTYQQLLRSMNKRAN</sequence>
<gene>
    <name evidence="2" type="ORF">FCL54_17305</name>
</gene>
<evidence type="ECO:0000256" key="1">
    <source>
        <dbReference type="PROSITE-ProRule" id="PRU00339"/>
    </source>
</evidence>
<dbReference type="InterPro" id="IPR019734">
    <property type="entry name" value="TPR_rpt"/>
</dbReference>
<keyword evidence="3" id="KW-1185">Reference proteome</keyword>
<dbReference type="AlphaFoldDB" id="A0A5R9EYN0"/>
<protein>
    <submittedName>
        <fullName evidence="2">Uncharacterized protein</fullName>
    </submittedName>
</protein>
<reference evidence="2 3" key="1">
    <citation type="submission" date="2019-04" db="EMBL/GenBank/DDBJ databases">
        <title>Bacillus caeni sp. nov., a bacterium isolated from mangrove sediment.</title>
        <authorList>
            <person name="Huang H."/>
            <person name="Mo K."/>
            <person name="Hu Y."/>
        </authorList>
    </citation>
    <scope>NUCLEOTIDE SEQUENCE [LARGE SCALE GENOMIC DNA]</scope>
    <source>
        <strain evidence="2 3">HB172195</strain>
    </source>
</reference>
<evidence type="ECO:0000313" key="2">
    <source>
        <dbReference type="EMBL" id="TLS35951.1"/>
    </source>
</evidence>
<dbReference type="SUPFAM" id="SSF48452">
    <property type="entry name" value="TPR-like"/>
    <property type="match status" value="1"/>
</dbReference>
<proteinExistence type="predicted"/>
<comment type="caution">
    <text evidence="2">The sequence shown here is derived from an EMBL/GenBank/DDBJ whole genome shotgun (WGS) entry which is preliminary data.</text>
</comment>
<evidence type="ECO:0000313" key="3">
    <source>
        <dbReference type="Proteomes" id="UP000308230"/>
    </source>
</evidence>
<feature type="repeat" description="TPR" evidence="1">
    <location>
        <begin position="398"/>
        <end position="431"/>
    </location>
</feature>
<dbReference type="RefSeq" id="WP_138128110.1">
    <property type="nucleotide sequence ID" value="NZ_SWLG01000014.1"/>
</dbReference>
<dbReference type="PROSITE" id="PS50005">
    <property type="entry name" value="TPR"/>
    <property type="match status" value="1"/>
</dbReference>
<accession>A0A5R9EYN0</accession>
<name>A0A5R9EYN0_9BACL</name>
<organism evidence="2 3">
    <name type="scientific">Exobacillus caeni</name>
    <dbReference type="NCBI Taxonomy" id="2574798"/>
    <lineage>
        <taxon>Bacteria</taxon>
        <taxon>Bacillati</taxon>
        <taxon>Bacillota</taxon>
        <taxon>Bacilli</taxon>
        <taxon>Bacillales</taxon>
        <taxon>Guptibacillaceae</taxon>
        <taxon>Exobacillus</taxon>
    </lineage>
</organism>
<dbReference type="EMBL" id="SWLG01000014">
    <property type="protein sequence ID" value="TLS35951.1"/>
    <property type="molecule type" value="Genomic_DNA"/>
</dbReference>
<keyword evidence="1" id="KW-0802">TPR repeat</keyword>
<dbReference type="OrthoDB" id="2676051at2"/>
<dbReference type="InterPro" id="IPR011990">
    <property type="entry name" value="TPR-like_helical_dom_sf"/>
</dbReference>
<dbReference type="Proteomes" id="UP000308230">
    <property type="component" value="Unassembled WGS sequence"/>
</dbReference>
<dbReference type="Gene3D" id="1.25.40.10">
    <property type="entry name" value="Tetratricopeptide repeat domain"/>
    <property type="match status" value="1"/>
</dbReference>